<organism evidence="1 2">
    <name type="scientific">Blastomyces percursus</name>
    <dbReference type="NCBI Taxonomy" id="1658174"/>
    <lineage>
        <taxon>Eukaryota</taxon>
        <taxon>Fungi</taxon>
        <taxon>Dikarya</taxon>
        <taxon>Ascomycota</taxon>
        <taxon>Pezizomycotina</taxon>
        <taxon>Eurotiomycetes</taxon>
        <taxon>Eurotiomycetidae</taxon>
        <taxon>Onygenales</taxon>
        <taxon>Ajellomycetaceae</taxon>
        <taxon>Blastomyces</taxon>
    </lineage>
</organism>
<gene>
    <name evidence="1" type="ORF">ACJ73_07592</name>
</gene>
<protein>
    <recommendedName>
        <fullName evidence="3">Protein kinase domain-containing protein</fullName>
    </recommendedName>
</protein>
<dbReference type="SUPFAM" id="SSF56112">
    <property type="entry name" value="Protein kinase-like (PK-like)"/>
    <property type="match status" value="1"/>
</dbReference>
<dbReference type="OrthoDB" id="4185642at2759"/>
<dbReference type="VEuPathDB" id="FungiDB:ACJ73_07592"/>
<evidence type="ECO:0008006" key="3">
    <source>
        <dbReference type="Google" id="ProtNLM"/>
    </source>
</evidence>
<sequence>MADPFITPLGPENTIYRDETGFDENFKIAIDFAEMELIAILKESETSSIFHVNYNGKPRVLKVFHNNKDPGYANDGVRDLNRTRCEIRAYCSLKRFKICDGGFVPKFYGYMLAVNPTSWEPHLDAFQHDIDLPSAILIEYLPNPVPMNSVTYSKKRFEKVNIGIRQIHLALIEHNDPYPKNVLIVPGDPERVVWIDFDVAIVYPNETYIGERERGWIEFETRCVESCGLKLEKDQKDGLSPNSKYY</sequence>
<name>A0A1J9R0H2_9EURO</name>
<dbReference type="AlphaFoldDB" id="A0A1J9R0H2"/>
<dbReference type="InterPro" id="IPR011009">
    <property type="entry name" value="Kinase-like_dom_sf"/>
</dbReference>
<evidence type="ECO:0000313" key="2">
    <source>
        <dbReference type="Proteomes" id="UP000242791"/>
    </source>
</evidence>
<dbReference type="EMBL" id="LGTZ01001566">
    <property type="protein sequence ID" value="OJD21069.1"/>
    <property type="molecule type" value="Genomic_DNA"/>
</dbReference>
<proteinExistence type="predicted"/>
<comment type="caution">
    <text evidence="1">The sequence shown here is derived from an EMBL/GenBank/DDBJ whole genome shotgun (WGS) entry which is preliminary data.</text>
</comment>
<keyword evidence="2" id="KW-1185">Reference proteome</keyword>
<reference evidence="1 2" key="1">
    <citation type="submission" date="2015-08" db="EMBL/GenBank/DDBJ databases">
        <title>Emmonsia species relationships and genome sequence.</title>
        <authorList>
            <person name="Cuomo C.A."/>
            <person name="Schwartz I.S."/>
            <person name="Kenyon C."/>
            <person name="De Hoog G.S."/>
            <person name="Govender N.P."/>
            <person name="Botha A."/>
            <person name="Moreno L."/>
            <person name="De Vries M."/>
            <person name="Munoz J.F."/>
            <person name="Stielow J.B."/>
        </authorList>
    </citation>
    <scope>NUCLEOTIDE SEQUENCE [LARGE SCALE GENOMIC DNA]</scope>
    <source>
        <strain evidence="1 2">EI222</strain>
    </source>
</reference>
<evidence type="ECO:0000313" key="1">
    <source>
        <dbReference type="EMBL" id="OJD21069.1"/>
    </source>
</evidence>
<dbReference type="Proteomes" id="UP000242791">
    <property type="component" value="Unassembled WGS sequence"/>
</dbReference>
<accession>A0A1J9R0H2</accession>